<evidence type="ECO:0000313" key="2">
    <source>
        <dbReference type="Proteomes" id="UP000234950"/>
    </source>
</evidence>
<evidence type="ECO:0000313" key="1">
    <source>
        <dbReference type="EMBL" id="PLS08645.1"/>
    </source>
</evidence>
<proteinExistence type="predicted"/>
<comment type="caution">
    <text evidence="1">The sequence shown here is derived from an EMBL/GenBank/DDBJ whole genome shotgun (WGS) entry which is preliminary data.</text>
</comment>
<gene>
    <name evidence="1" type="ORF">CVD27_03940</name>
</gene>
<reference evidence="1 2" key="1">
    <citation type="submission" date="2017-11" db="EMBL/GenBank/DDBJ databases">
        <title>Comparitive Functional Genomics of Dry Heat Resistant strains isolated from the Viking Spacecraft.</title>
        <authorList>
            <person name="Seuylemezian A."/>
            <person name="Cooper K."/>
            <person name="Vaishampayan P."/>
        </authorList>
    </citation>
    <scope>NUCLEOTIDE SEQUENCE [LARGE SCALE GENOMIC DNA]</scope>
    <source>
        <strain evidence="1 2">V32-6</strain>
    </source>
</reference>
<keyword evidence="2" id="KW-1185">Reference proteome</keyword>
<name>A0A2N5HSZ3_9BACI</name>
<sequence>MENVWGYTCGSWKNCNQDNIRSFLAHCMEYNIDPNYCMSWVEQHKNEIPNWSAVSETSLGWLNQHTSTGSAISITDHELS</sequence>
<protein>
    <submittedName>
        <fullName evidence="1">Uncharacterized protein</fullName>
    </submittedName>
</protein>
<accession>A0A2N5HSZ3</accession>
<dbReference type="OrthoDB" id="2889170at2"/>
<organism evidence="1 2">
    <name type="scientific">Neobacillus cucumis</name>
    <dbReference type="NCBI Taxonomy" id="1740721"/>
    <lineage>
        <taxon>Bacteria</taxon>
        <taxon>Bacillati</taxon>
        <taxon>Bacillota</taxon>
        <taxon>Bacilli</taxon>
        <taxon>Bacillales</taxon>
        <taxon>Bacillaceae</taxon>
        <taxon>Neobacillus</taxon>
    </lineage>
</organism>
<dbReference type="EMBL" id="PGVE01000017">
    <property type="protein sequence ID" value="PLS08645.1"/>
    <property type="molecule type" value="Genomic_DNA"/>
</dbReference>
<dbReference type="AlphaFoldDB" id="A0A2N5HSZ3"/>
<dbReference type="Proteomes" id="UP000234950">
    <property type="component" value="Unassembled WGS sequence"/>
</dbReference>